<keyword evidence="2" id="KW-0812">Transmembrane</keyword>
<accession>A0ABR8PAB1</accession>
<protein>
    <recommendedName>
        <fullName evidence="3">Pesticidal crystal protein Cry22Aa Ig-like domain-containing protein</fullName>
    </recommendedName>
</protein>
<keyword evidence="5" id="KW-1185">Reference proteome</keyword>
<evidence type="ECO:0000259" key="3">
    <source>
        <dbReference type="Pfam" id="PF16403"/>
    </source>
</evidence>
<evidence type="ECO:0000313" key="5">
    <source>
        <dbReference type="Proteomes" id="UP000616837"/>
    </source>
</evidence>
<evidence type="ECO:0000256" key="1">
    <source>
        <dbReference type="SAM" id="Coils"/>
    </source>
</evidence>
<feature type="transmembrane region" description="Helical" evidence="2">
    <location>
        <begin position="111"/>
        <end position="129"/>
    </location>
</feature>
<keyword evidence="2" id="KW-1133">Transmembrane helix</keyword>
<keyword evidence="2" id="KW-0472">Membrane</keyword>
<dbReference type="InterPro" id="IPR032179">
    <property type="entry name" value="Cry22Aa_Ig-like"/>
</dbReference>
<dbReference type="EMBL" id="JACSQW010000001">
    <property type="protein sequence ID" value="MBD7894239.1"/>
    <property type="molecule type" value="Genomic_DNA"/>
</dbReference>
<evidence type="ECO:0000313" key="4">
    <source>
        <dbReference type="EMBL" id="MBD7894239.1"/>
    </source>
</evidence>
<reference evidence="4 5" key="1">
    <citation type="submission" date="2020-08" db="EMBL/GenBank/DDBJ databases">
        <title>A Genomic Blueprint of the Chicken Gut Microbiome.</title>
        <authorList>
            <person name="Gilroy R."/>
            <person name="Ravi A."/>
            <person name="Getino M."/>
            <person name="Pursley I."/>
            <person name="Horton D.L."/>
            <person name="Alikhan N.-F."/>
            <person name="Baker D."/>
            <person name="Gharbi K."/>
            <person name="Hall N."/>
            <person name="Watson M."/>
            <person name="Adriaenssens E.M."/>
            <person name="Foster-Nyarko E."/>
            <person name="Jarju S."/>
            <person name="Secka A."/>
            <person name="Antonio M."/>
            <person name="Oren A."/>
            <person name="Chaudhuri R."/>
            <person name="La Ragione R.M."/>
            <person name="Hildebrand F."/>
            <person name="Pallen M.J."/>
        </authorList>
    </citation>
    <scope>NUCLEOTIDE SEQUENCE [LARGE SCALE GENOMIC DNA]</scope>
    <source>
        <strain evidence="4 5">Sa3CUN2</strain>
    </source>
</reference>
<gene>
    <name evidence="4" type="ORF">H9564_00545</name>
</gene>
<keyword evidence="1" id="KW-0175">Coiled coil</keyword>
<name>A0ABR8PAB1_9LACO</name>
<feature type="domain" description="Pesticidal crystal protein Cry22Aa Ig-like" evidence="3">
    <location>
        <begin position="34"/>
        <end position="80"/>
    </location>
</feature>
<sequence length="275" mass="30722">MEDIMAKPVLKIQRHNLDWLLGKSLDSNELIARYGISATDNGKDITNKVTFNTTQVDLEHQGEYPIAVTVMNSEGETESARIMINIKTREELDQVSNGNQRTNTPKKRHRAWIVAIVVVIALAIIWWALAAIHGHNEEQQANNAEQSSQIINNSSSINKLSSDNQKLAEQVAALRGAARQYEKDHNQQELQNQLNNISNQNQQIEGQLSSNSAKQKLNDVDQVINQLQQDPSNASSTVNDLKNKDGFGEIWNNVTSLMQSWLNDHTSSSSSNANQ</sequence>
<dbReference type="InterPro" id="IPR013783">
    <property type="entry name" value="Ig-like_fold"/>
</dbReference>
<dbReference type="Pfam" id="PF16403">
    <property type="entry name" value="Bact_surface_Ig-like"/>
    <property type="match status" value="1"/>
</dbReference>
<dbReference type="Gene3D" id="2.60.40.10">
    <property type="entry name" value="Immunoglobulins"/>
    <property type="match status" value="1"/>
</dbReference>
<evidence type="ECO:0000256" key="2">
    <source>
        <dbReference type="SAM" id="Phobius"/>
    </source>
</evidence>
<dbReference type="Proteomes" id="UP000616837">
    <property type="component" value="Unassembled WGS sequence"/>
</dbReference>
<organism evidence="4 5">
    <name type="scientific">Limosilactobacillus avistercoris</name>
    <dbReference type="NCBI Taxonomy" id="2762243"/>
    <lineage>
        <taxon>Bacteria</taxon>
        <taxon>Bacillati</taxon>
        <taxon>Bacillota</taxon>
        <taxon>Bacilli</taxon>
        <taxon>Lactobacillales</taxon>
        <taxon>Lactobacillaceae</taxon>
        <taxon>Limosilactobacillus</taxon>
    </lineage>
</organism>
<proteinExistence type="predicted"/>
<comment type="caution">
    <text evidence="4">The sequence shown here is derived from an EMBL/GenBank/DDBJ whole genome shotgun (WGS) entry which is preliminary data.</text>
</comment>
<feature type="coiled-coil region" evidence="1">
    <location>
        <begin position="157"/>
        <end position="230"/>
    </location>
</feature>